<dbReference type="Proteomes" id="UP000198427">
    <property type="component" value="Unassembled WGS sequence"/>
</dbReference>
<dbReference type="EMBL" id="FZNZ01000005">
    <property type="protein sequence ID" value="SNR70577.1"/>
    <property type="molecule type" value="Genomic_DNA"/>
</dbReference>
<dbReference type="OrthoDB" id="9798761at2"/>
<gene>
    <name evidence="3" type="ORF">SAMN06265364_10581</name>
</gene>
<sequence length="575" mass="67108">MTARIDKRLEAYLKTCFPDRSKGIRAVYKPGSWQSNRYLQVPTILTDDRYLHYEYCGGFVELHLEGKYQTASFASFARRLREKTSDDSRLTWHSWQGSKAYRCRINSPTGDWGQLRESMREIMAIFDPIINEINKQGEMEEKNEPYQGDSTFEEEGLDKESVCLASACLGKLFNNKLVIPDYQRNYCWQDKQVYDLWNSLKEIPNDGNSSYHLGTIILQKREDGTYAVIDGQQRLVTLSLIVRQLGYRGDIPLLSQKFLSQQSRKHIANARYLIDHLVETDRDISLCQRIIKRLEFTVLILKESKLDLAYTFFSNENSKGVPLSDYDLLKAHHLRYISSEEQAEHLAGRWNRMIENDYPLLEQTAARYLLPLRKWMRKQNYDPNRRLCVKDEFSTAPTLAALPPFGESFHFYEKIQGGTHFFVFMDTFTSRAKSFGSLRAVKALRRQLQAESHWKFAEVIEALLFGYYLKFGEQYLPEALYSIASNIAQSRYATKRALTYKIRQSANDSEIIMMIDQASSPTFFLAECLLNIKNWGQNLEGRGIARRFHDQLQRLFRELKNDFTEPTIIAKINHE</sequence>
<evidence type="ECO:0000313" key="4">
    <source>
        <dbReference type="Proteomes" id="UP000198427"/>
    </source>
</evidence>
<dbReference type="InterPro" id="IPR057156">
    <property type="entry name" value="DUF7834"/>
</dbReference>
<keyword evidence="4" id="KW-1185">Reference proteome</keyword>
<comment type="caution">
    <text evidence="3">The sequence shown here is derived from an EMBL/GenBank/DDBJ whole genome shotgun (WGS) entry which is preliminary data.</text>
</comment>
<accession>A0A2N9QRH9</accession>
<evidence type="ECO:0000259" key="1">
    <source>
        <dbReference type="Pfam" id="PF03235"/>
    </source>
</evidence>
<feature type="domain" description="DUF7834" evidence="2">
    <location>
        <begin position="408"/>
        <end position="533"/>
    </location>
</feature>
<reference evidence="3 4" key="1">
    <citation type="submission" date="2017-06" db="EMBL/GenBank/DDBJ databases">
        <authorList>
            <person name="Varghese N."/>
            <person name="Submissions S."/>
        </authorList>
    </citation>
    <scope>NUCLEOTIDE SEQUENCE [LARGE SCALE GENOMIC DNA]</scope>
    <source>
        <strain evidence="3 4">DSM 26989</strain>
    </source>
</reference>
<dbReference type="InterPro" id="IPR004919">
    <property type="entry name" value="GmrSD_N"/>
</dbReference>
<protein>
    <submittedName>
        <fullName evidence="3">Uncharacterized protein</fullName>
    </submittedName>
</protein>
<dbReference type="KEGG" id="pje:CRM71_13635"/>
<feature type="domain" description="GmrSD restriction endonucleases N-terminal" evidence="1">
    <location>
        <begin position="170"/>
        <end position="334"/>
    </location>
</feature>
<dbReference type="PANTHER" id="PTHR35149:SF2">
    <property type="entry name" value="DUF262 DOMAIN-CONTAINING PROTEIN"/>
    <property type="match status" value="1"/>
</dbReference>
<proteinExistence type="predicted"/>
<dbReference type="PANTHER" id="PTHR35149">
    <property type="entry name" value="SLL5132 PROTEIN"/>
    <property type="match status" value="1"/>
</dbReference>
<evidence type="ECO:0000313" key="3">
    <source>
        <dbReference type="EMBL" id="SNR70577.1"/>
    </source>
</evidence>
<dbReference type="Pfam" id="PF03235">
    <property type="entry name" value="GmrSD_N"/>
    <property type="match status" value="1"/>
</dbReference>
<organism evidence="3 4">
    <name type="scientific">Prevotella jejuni</name>
    <dbReference type="NCBI Taxonomy" id="1177574"/>
    <lineage>
        <taxon>Bacteria</taxon>
        <taxon>Pseudomonadati</taxon>
        <taxon>Bacteroidota</taxon>
        <taxon>Bacteroidia</taxon>
        <taxon>Bacteroidales</taxon>
        <taxon>Prevotellaceae</taxon>
        <taxon>Prevotella</taxon>
    </lineage>
</organism>
<dbReference type="RefSeq" id="WP_089365640.1">
    <property type="nucleotide sequence ID" value="NZ_CP023864.1"/>
</dbReference>
<evidence type="ECO:0000259" key="2">
    <source>
        <dbReference type="Pfam" id="PF25202"/>
    </source>
</evidence>
<dbReference type="Pfam" id="PF25202">
    <property type="entry name" value="DUF7834"/>
    <property type="match status" value="1"/>
</dbReference>
<dbReference type="AlphaFoldDB" id="A0A2N9QRH9"/>
<name>A0A2N9QRH9_9BACT</name>
<dbReference type="GeneID" id="94030376"/>